<name>A0A061J8G7_TRYRA</name>
<keyword evidence="2" id="KW-0689">Ribosomal protein</keyword>
<organism evidence="4 5">
    <name type="scientific">Trypanosoma rangeli SC58</name>
    <dbReference type="NCBI Taxonomy" id="429131"/>
    <lineage>
        <taxon>Eukaryota</taxon>
        <taxon>Discoba</taxon>
        <taxon>Euglenozoa</taxon>
        <taxon>Kinetoplastea</taxon>
        <taxon>Metakinetoplastina</taxon>
        <taxon>Trypanosomatida</taxon>
        <taxon>Trypanosomatidae</taxon>
        <taxon>Trypanosoma</taxon>
        <taxon>Herpetosoma</taxon>
    </lineage>
</organism>
<dbReference type="GO" id="GO:1990904">
    <property type="term" value="C:ribonucleoprotein complex"/>
    <property type="evidence" value="ECO:0007669"/>
    <property type="project" value="UniProtKB-KW"/>
</dbReference>
<reference evidence="4 5" key="1">
    <citation type="submission" date="2013-07" db="EMBL/GenBank/DDBJ databases">
        <authorList>
            <person name="Stoco P.H."/>
            <person name="Wagner G."/>
            <person name="Gerber A."/>
            <person name="Zaha A."/>
            <person name="Thompson C."/>
            <person name="Bartholomeu D.C."/>
            <person name="Luckemeyer D.D."/>
            <person name="Bahia D."/>
            <person name="Loreto E."/>
            <person name="Prestes E.B."/>
            <person name="Lima F.M."/>
            <person name="Rodrigues-Luiz G."/>
            <person name="Vallejo G.A."/>
            <person name="Filho J.F."/>
            <person name="Monteiro K.M."/>
            <person name="Tyler K.M."/>
            <person name="de Almeida L.G."/>
            <person name="Ortiz M.F."/>
            <person name="Siervo M.A."/>
            <person name="de Moraes M.H."/>
            <person name="Cunha O.L."/>
            <person name="Mendonca-Neto R."/>
            <person name="Silva R."/>
            <person name="Teixeira S.M."/>
            <person name="Murta S.M."/>
            <person name="Sincero T.C."/>
            <person name="Mendes T.A."/>
            <person name="Urmenyi T.P."/>
            <person name="Silva V.G."/>
            <person name="da Rocha W.D."/>
            <person name="Andersson B."/>
            <person name="Romanha A.J."/>
            <person name="Steindel M."/>
            <person name="de Vasconcelos A.T."/>
            <person name="Grisard E.C."/>
        </authorList>
    </citation>
    <scope>NUCLEOTIDE SEQUENCE [LARGE SCALE GENOMIC DNA]</scope>
    <source>
        <strain evidence="4 5">SC58</strain>
    </source>
</reference>
<evidence type="ECO:0000256" key="2">
    <source>
        <dbReference type="ARBA" id="ARBA00022980"/>
    </source>
</evidence>
<dbReference type="GO" id="GO:0019843">
    <property type="term" value="F:rRNA binding"/>
    <property type="evidence" value="ECO:0007669"/>
    <property type="project" value="InterPro"/>
</dbReference>
<sequence length="194" mass="22552">MFRRTPLVCHYRASLELDRIRSMLRGRARLERKVGLKRLFFLMRTQTRYRVEQQSHWNRAIVRKNVDSAAREHGTGWPQLRNELGRQNILLLPRSQQMLAQYEPLAFRAVVELCASRIPPPPPPVFTKVPEEAYMPRPSNPQEAHPAARVELRRGVERVLQCGPSKLREAVHGDVDRLMEAWKEFDVGAGAREK</sequence>
<comment type="similarity">
    <text evidence="1">Belongs to the bacterial ribosomal protein bL20 family.</text>
</comment>
<dbReference type="GO" id="GO:0003735">
    <property type="term" value="F:structural constituent of ribosome"/>
    <property type="evidence" value="ECO:0007669"/>
    <property type="project" value="InterPro"/>
</dbReference>
<dbReference type="GO" id="GO:0006412">
    <property type="term" value="P:translation"/>
    <property type="evidence" value="ECO:0007669"/>
    <property type="project" value="InterPro"/>
</dbReference>
<dbReference type="SUPFAM" id="SSF74731">
    <property type="entry name" value="Ribosomal protein L20"/>
    <property type="match status" value="1"/>
</dbReference>
<gene>
    <name evidence="4" type="ORF">TRSC58_01846</name>
</gene>
<evidence type="ECO:0000313" key="4">
    <source>
        <dbReference type="EMBL" id="ESL10421.1"/>
    </source>
</evidence>
<keyword evidence="3" id="KW-0687">Ribonucleoprotein</keyword>
<proteinExistence type="inferred from homology"/>
<dbReference type="OrthoDB" id="243965at2759"/>
<protein>
    <submittedName>
        <fullName evidence="4">Uncharacterized protein</fullName>
    </submittedName>
</protein>
<dbReference type="AlphaFoldDB" id="A0A061J8G7"/>
<dbReference type="InterPro" id="IPR035566">
    <property type="entry name" value="Ribosomal_protein_bL20_C"/>
</dbReference>
<dbReference type="VEuPathDB" id="TriTrypDB:TRSC58_01846"/>
<dbReference type="GO" id="GO:0005840">
    <property type="term" value="C:ribosome"/>
    <property type="evidence" value="ECO:0007669"/>
    <property type="project" value="UniProtKB-KW"/>
</dbReference>
<keyword evidence="5" id="KW-1185">Reference proteome</keyword>
<evidence type="ECO:0000256" key="3">
    <source>
        <dbReference type="ARBA" id="ARBA00023274"/>
    </source>
</evidence>
<comment type="caution">
    <text evidence="4">The sequence shown here is derived from an EMBL/GenBank/DDBJ whole genome shotgun (WGS) entry which is preliminary data.</text>
</comment>
<dbReference type="InterPro" id="IPR005813">
    <property type="entry name" value="Ribosomal_bL20"/>
</dbReference>
<dbReference type="PANTHER" id="PTHR10986">
    <property type="entry name" value="39S RIBOSOMAL PROTEIN L20"/>
    <property type="match status" value="1"/>
</dbReference>
<evidence type="ECO:0000256" key="1">
    <source>
        <dbReference type="ARBA" id="ARBA00007698"/>
    </source>
</evidence>
<dbReference type="EMBL" id="AUPL01001846">
    <property type="protein sequence ID" value="ESL10421.1"/>
    <property type="molecule type" value="Genomic_DNA"/>
</dbReference>
<dbReference type="Proteomes" id="UP000031737">
    <property type="component" value="Unassembled WGS sequence"/>
</dbReference>
<accession>A0A061J8G7</accession>
<evidence type="ECO:0000313" key="5">
    <source>
        <dbReference type="Proteomes" id="UP000031737"/>
    </source>
</evidence>